<evidence type="ECO:0000256" key="3">
    <source>
        <dbReference type="ARBA" id="ARBA00024303"/>
    </source>
</evidence>
<evidence type="ECO:0000256" key="4">
    <source>
        <dbReference type="ARBA" id="ARBA00024346"/>
    </source>
</evidence>
<dbReference type="NCBIfam" id="TIGR03837">
    <property type="entry name" value="efp_Arg_rhamno"/>
    <property type="match status" value="1"/>
</dbReference>
<dbReference type="GO" id="GO:0003746">
    <property type="term" value="F:translation elongation factor activity"/>
    <property type="evidence" value="ECO:0007669"/>
    <property type="project" value="UniProtKB-KW"/>
</dbReference>
<dbReference type="RefSeq" id="WP_369340090.1">
    <property type="nucleotide sequence ID" value="NZ_JBFYGN010000028.1"/>
</dbReference>
<comment type="similarity">
    <text evidence="4">Belongs to the glycosyltransferase 104 family.</text>
</comment>
<gene>
    <name evidence="8" type="primary">earP</name>
    <name evidence="8" type="ORF">AB6724_18945</name>
</gene>
<evidence type="ECO:0000256" key="5">
    <source>
        <dbReference type="ARBA" id="ARBA00024416"/>
    </source>
</evidence>
<organism evidence="8 9">
    <name type="scientific">Comamonas guangdongensis</name>
    <dbReference type="NCBI Taxonomy" id="510515"/>
    <lineage>
        <taxon>Bacteria</taxon>
        <taxon>Pseudomonadati</taxon>
        <taxon>Pseudomonadota</taxon>
        <taxon>Betaproteobacteria</taxon>
        <taxon>Burkholderiales</taxon>
        <taxon>Comamonadaceae</taxon>
        <taxon>Comamonas</taxon>
    </lineage>
</organism>
<evidence type="ECO:0000256" key="6">
    <source>
        <dbReference type="ARBA" id="ARBA00030025"/>
    </source>
</evidence>
<comment type="function">
    <text evidence="3">Protein-arginine rhamnosyltransferase that catalyzes the transfer of a single rhamnose to elongation factor P (EF-P) on 'Lys-32', a modification required for EF-P-dependent rescue of polyproline stalled ribosomes.</text>
</comment>
<evidence type="ECO:0000313" key="8">
    <source>
        <dbReference type="EMBL" id="MEX8194914.1"/>
    </source>
</evidence>
<name>A0ABV4A0H5_9BURK</name>
<dbReference type="Pfam" id="PF10093">
    <property type="entry name" value="EarP"/>
    <property type="match status" value="1"/>
</dbReference>
<evidence type="ECO:0000313" key="9">
    <source>
        <dbReference type="Proteomes" id="UP001561046"/>
    </source>
</evidence>
<reference evidence="8 9" key="1">
    <citation type="journal article" date="2013" name="Int. J. Syst. Evol. Microbiol.">
        <title>Comamonas guangdongensis sp. nov., isolated from subterranean forest sediment, and emended description of the genus Comamonas.</title>
        <authorList>
            <person name="Zhang J."/>
            <person name="Wang Y."/>
            <person name="Zhou S."/>
            <person name="Wu C."/>
            <person name="He J."/>
            <person name="Li F."/>
        </authorList>
    </citation>
    <scope>NUCLEOTIDE SEQUENCE [LARGE SCALE GENOMIC DNA]</scope>
    <source>
        <strain evidence="8 9">CCTCC AB2011133</strain>
    </source>
</reference>
<evidence type="ECO:0000256" key="2">
    <source>
        <dbReference type="ARBA" id="ARBA00022679"/>
    </source>
</evidence>
<accession>A0ABV4A0H5</accession>
<dbReference type="InterPro" id="IPR016633">
    <property type="entry name" value="EarP"/>
</dbReference>
<keyword evidence="2" id="KW-0808">Transferase</keyword>
<keyword evidence="8" id="KW-0648">Protein biosynthesis</keyword>
<dbReference type="PIRSF" id="PIRSF015557">
    <property type="entry name" value="UCP015557"/>
    <property type="match status" value="1"/>
</dbReference>
<evidence type="ECO:0000256" key="1">
    <source>
        <dbReference type="ARBA" id="ARBA00022676"/>
    </source>
</evidence>
<keyword evidence="1" id="KW-0328">Glycosyltransferase</keyword>
<comment type="caution">
    <text evidence="8">The sequence shown here is derived from an EMBL/GenBank/DDBJ whole genome shotgun (WGS) entry which is preliminary data.</text>
</comment>
<dbReference type="Proteomes" id="UP001561046">
    <property type="component" value="Unassembled WGS sequence"/>
</dbReference>
<sequence length="377" mass="41798">MLDFLPLASEAAPHAHAPLSWDIFCQVIDNFGDVGVCWRTAAELAARGQTVRLWMDDASALQWMAPQPWPRGLSLHAWSDAAAAVPETTGDVVIEAFGCEIPQAFVAAIARKAERDRAPVWINLEYLSAEDYVERCHRLPSRIMSGPASGLTRWFFYPGFTEATGALLRERDLGARQQSFAAQRPQWRAEHGILSGECALSLFCYEPPALAQWLGQLLTQSQAPGALQARLLVTPGRAAAAMRALPEAAQVASCYLPPRPQPQFDEMLWACDLNLVRGEDSLVRALWAGQPLVWHIYPQHDNAHHDKLEAFLDWLQAPASLRAFHHAWNGMTAPQALPLLSPEMLEQWQQCTQAARAQLAAQTDLIEQLQAFVAEKS</sequence>
<evidence type="ECO:0000256" key="7">
    <source>
        <dbReference type="ARBA" id="ARBA00048472"/>
    </source>
</evidence>
<keyword evidence="9" id="KW-1185">Reference proteome</keyword>
<dbReference type="EMBL" id="JBFYGN010000028">
    <property type="protein sequence ID" value="MEX8194914.1"/>
    <property type="molecule type" value="Genomic_DNA"/>
</dbReference>
<proteinExistence type="inferred from homology"/>
<keyword evidence="8" id="KW-0251">Elongation factor</keyword>
<comment type="catalytic activity">
    <reaction evidence="7">
        <text>dTDP-beta-L-rhamnose + L-arginyl-[protein] = N(omega)-(alpha-L-rhamnosyl)-L-arginyl-[protein] + dTDP + H(+)</text>
        <dbReference type="Rhea" id="RHEA:66692"/>
        <dbReference type="Rhea" id="RHEA-COMP:10532"/>
        <dbReference type="Rhea" id="RHEA-COMP:17096"/>
        <dbReference type="ChEBI" id="CHEBI:15378"/>
        <dbReference type="ChEBI" id="CHEBI:29965"/>
        <dbReference type="ChEBI" id="CHEBI:57510"/>
        <dbReference type="ChEBI" id="CHEBI:58369"/>
        <dbReference type="ChEBI" id="CHEBI:167445"/>
    </reaction>
    <physiologicalReaction direction="left-to-right" evidence="7">
        <dbReference type="Rhea" id="RHEA:66693"/>
    </physiologicalReaction>
</comment>
<protein>
    <recommendedName>
        <fullName evidence="5">Protein-arginine rhamnosyltransferase</fullName>
    </recommendedName>
    <alternativeName>
        <fullName evidence="6">EF-P arginine rhamnosyltransferase</fullName>
    </alternativeName>
</protein>